<protein>
    <submittedName>
        <fullName evidence="3">Glycoside hydrolase domain-containing protein</fullName>
    </submittedName>
</protein>
<dbReference type="SUPFAM" id="SSF47090">
    <property type="entry name" value="PGBD-like"/>
    <property type="match status" value="1"/>
</dbReference>
<evidence type="ECO:0000259" key="1">
    <source>
        <dbReference type="Pfam" id="PF01471"/>
    </source>
</evidence>
<dbReference type="SUPFAM" id="SSF51445">
    <property type="entry name" value="(Trans)glycosidases"/>
    <property type="match status" value="1"/>
</dbReference>
<dbReference type="InterPro" id="IPR002477">
    <property type="entry name" value="Peptidoglycan-bd-like"/>
</dbReference>
<dbReference type="InterPro" id="IPR015020">
    <property type="entry name" value="Rv2525c-like_Glyco_Hydro-like"/>
</dbReference>
<reference evidence="3 4" key="1">
    <citation type="submission" date="2024-03" db="EMBL/GenBank/DDBJ databases">
        <title>Human intestinal bacterial collection.</title>
        <authorList>
            <person name="Pauvert C."/>
            <person name="Hitch T.C.A."/>
            <person name="Clavel T."/>
        </authorList>
    </citation>
    <scope>NUCLEOTIDE SEQUENCE [LARGE SCALE GENOMIC DNA]</scope>
    <source>
        <strain evidence="3 4">CLA-JM-H44</strain>
    </source>
</reference>
<keyword evidence="4" id="KW-1185">Reference proteome</keyword>
<dbReference type="GO" id="GO:0016787">
    <property type="term" value="F:hydrolase activity"/>
    <property type="evidence" value="ECO:0007669"/>
    <property type="project" value="UniProtKB-KW"/>
</dbReference>
<evidence type="ECO:0000259" key="2">
    <source>
        <dbReference type="Pfam" id="PF08924"/>
    </source>
</evidence>
<dbReference type="InterPro" id="IPR036365">
    <property type="entry name" value="PGBD-like_sf"/>
</dbReference>
<dbReference type="Gene3D" id="1.10.101.10">
    <property type="entry name" value="PGBD-like superfamily/PGBD"/>
    <property type="match status" value="2"/>
</dbReference>
<gene>
    <name evidence="3" type="ORF">WMO26_10095</name>
</gene>
<comment type="caution">
    <text evidence="3">The sequence shown here is derived from an EMBL/GenBank/DDBJ whole genome shotgun (WGS) entry which is preliminary data.</text>
</comment>
<name>A0ABV1E1J5_9FIRM</name>
<evidence type="ECO:0000313" key="4">
    <source>
        <dbReference type="Proteomes" id="UP001489509"/>
    </source>
</evidence>
<dbReference type="RefSeq" id="WP_349220107.1">
    <property type="nucleotide sequence ID" value="NZ_JBBMFD010000018.1"/>
</dbReference>
<dbReference type="EMBL" id="JBBMFD010000018">
    <property type="protein sequence ID" value="MEQ2441175.1"/>
    <property type="molecule type" value="Genomic_DNA"/>
</dbReference>
<dbReference type="Pfam" id="PF01471">
    <property type="entry name" value="PG_binding_1"/>
    <property type="match status" value="2"/>
</dbReference>
<dbReference type="CDD" id="cd06418">
    <property type="entry name" value="GH25_BacA-like"/>
    <property type="match status" value="1"/>
</dbReference>
<feature type="domain" description="Rv2525c-like glycoside hydrolase-like" evidence="2">
    <location>
        <begin position="313"/>
        <end position="491"/>
    </location>
</feature>
<dbReference type="Gene3D" id="3.20.20.80">
    <property type="entry name" value="Glycosidases"/>
    <property type="match status" value="1"/>
</dbReference>
<organism evidence="3 4">
    <name type="scientific">Solibaculum intestinale</name>
    <dbReference type="NCBI Taxonomy" id="3133165"/>
    <lineage>
        <taxon>Bacteria</taxon>
        <taxon>Bacillati</taxon>
        <taxon>Bacillota</taxon>
        <taxon>Clostridia</taxon>
        <taxon>Eubacteriales</taxon>
        <taxon>Oscillospiraceae</taxon>
        <taxon>Solibaculum</taxon>
    </lineage>
</organism>
<sequence length="852" mass="94844">MDAKVLEVQQWLNETYTGRNGYTPIEENGKTGSVTVKALITALQIELGISTPTGTFGPQTRAACPTLSMDEYGSSYSSLVHILQGAMWCKGYNPGYGEYGYFNADTEAGVQDFQIDAGLPVDGVVTPMIFEVLLNTDGYVLSSKGNWQLREIQQELNRIYAARLYPYIDRVGVAIIPCDGIYERKTNKVLIAAFQLEIGILSEVPEGPTGSFGDTTLNLAPMLDANNNRSALNRILRFALFFNNYPTENHLSSVFDQNLKEKVAEFQKFMCLPIQNGVVVPGTWASLMSSKGDTSRPGTGADMMTPLTSEMIQTLKDNGYQYVGRYISGGANKKLTAEELERIFNAGLRLWPIYQTVGNYAEYFTAEQGKEDALAASQQAEEFGFPTSTVIYFAADFDAYDYQVENNILPYFKAVHENLDEKYWVGVYGSRNTCQTVSDAGYAVYSFVGDMSTGFSGNLGFAMPTNWAFDQILEYTVGSGAGSLGIDKNIVSGRDQGIDHVNPDEKSDNFLLFNQLRILYDAAVEFRESDGILGANSRVLQYLRHSSYSGGFWDLVAGHIEWNYIRIAEDLVPLSEIAIVDPITQKKFAVDHLAMTANSFLVNYPIIDNDKNDLAGWAGDMLSLAGAYDQTVLSVDETTLIIGSMTISSKFGWDDFIQDIDGLYFGMLCRDTPIYQVFREYYTSGYKRRYQNFLEKLEASRKEDLYQIALNHMANTSALDVAFVAYFGSYHPDWIPVMAQAFTYKIWDGISTEQSEIHLFCAQTDASETKINEPFTVEAVSNKLVTSIALFSETGAGLASSTRTYVDKENLRHWTFTVAVGTPGNRVFDVKIQGEDKVWTDTGIQVNKKIIK</sequence>
<keyword evidence="3" id="KW-0378">Hydrolase</keyword>
<feature type="domain" description="Peptidoglycan binding-like" evidence="1">
    <location>
        <begin position="228"/>
        <end position="287"/>
    </location>
</feature>
<dbReference type="Proteomes" id="UP001489509">
    <property type="component" value="Unassembled WGS sequence"/>
</dbReference>
<dbReference type="InterPro" id="IPR017853">
    <property type="entry name" value="GH"/>
</dbReference>
<accession>A0ABV1E1J5</accession>
<evidence type="ECO:0000313" key="3">
    <source>
        <dbReference type="EMBL" id="MEQ2441175.1"/>
    </source>
</evidence>
<proteinExistence type="predicted"/>
<dbReference type="Pfam" id="PF08924">
    <property type="entry name" value="Rv2525c_GlyHyd-like"/>
    <property type="match status" value="1"/>
</dbReference>
<feature type="domain" description="Peptidoglycan binding-like" evidence="1">
    <location>
        <begin position="78"/>
        <end position="133"/>
    </location>
</feature>
<dbReference type="InterPro" id="IPR036366">
    <property type="entry name" value="PGBDSf"/>
</dbReference>